<dbReference type="Pfam" id="PF14214">
    <property type="entry name" value="Helitron_like_N"/>
    <property type="match status" value="1"/>
</dbReference>
<evidence type="ECO:0000259" key="1">
    <source>
        <dbReference type="Pfam" id="PF14214"/>
    </source>
</evidence>
<evidence type="ECO:0000313" key="2">
    <source>
        <dbReference type="EMBL" id="KIJ25886.1"/>
    </source>
</evidence>
<reference evidence="2 3" key="1">
    <citation type="submission" date="2014-06" db="EMBL/GenBank/DDBJ databases">
        <title>Evolutionary Origins and Diversification of the Mycorrhizal Mutualists.</title>
        <authorList>
            <consortium name="DOE Joint Genome Institute"/>
            <consortium name="Mycorrhizal Genomics Consortium"/>
            <person name="Kohler A."/>
            <person name="Kuo A."/>
            <person name="Nagy L.G."/>
            <person name="Floudas D."/>
            <person name="Copeland A."/>
            <person name="Barry K.W."/>
            <person name="Cichocki N."/>
            <person name="Veneault-Fourrey C."/>
            <person name="LaButti K."/>
            <person name="Lindquist E.A."/>
            <person name="Lipzen A."/>
            <person name="Lundell T."/>
            <person name="Morin E."/>
            <person name="Murat C."/>
            <person name="Riley R."/>
            <person name="Ohm R."/>
            <person name="Sun H."/>
            <person name="Tunlid A."/>
            <person name="Henrissat B."/>
            <person name="Grigoriev I.V."/>
            <person name="Hibbett D.S."/>
            <person name="Martin F."/>
        </authorList>
    </citation>
    <scope>NUCLEOTIDE SEQUENCE [LARGE SCALE GENOMIC DNA]</scope>
    <source>
        <strain evidence="2 3">SS14</strain>
    </source>
</reference>
<accession>A0A0C9UKG3</accession>
<dbReference type="InterPro" id="IPR025476">
    <property type="entry name" value="Helitron_helicase-like"/>
</dbReference>
<dbReference type="HOGENOM" id="CLU_080483_0_0_1"/>
<dbReference type="AlphaFoldDB" id="A0A0C9UKG3"/>
<name>A0A0C9UKG3_SPHS4</name>
<protein>
    <recommendedName>
        <fullName evidence="1">Helitron helicase-like domain-containing protein</fullName>
    </recommendedName>
</protein>
<keyword evidence="3" id="KW-1185">Reference proteome</keyword>
<evidence type="ECO:0000313" key="3">
    <source>
        <dbReference type="Proteomes" id="UP000054279"/>
    </source>
</evidence>
<organism evidence="2 3">
    <name type="scientific">Sphaerobolus stellatus (strain SS14)</name>
    <dbReference type="NCBI Taxonomy" id="990650"/>
    <lineage>
        <taxon>Eukaryota</taxon>
        <taxon>Fungi</taxon>
        <taxon>Dikarya</taxon>
        <taxon>Basidiomycota</taxon>
        <taxon>Agaricomycotina</taxon>
        <taxon>Agaricomycetes</taxon>
        <taxon>Phallomycetidae</taxon>
        <taxon>Geastrales</taxon>
        <taxon>Sphaerobolaceae</taxon>
        <taxon>Sphaerobolus</taxon>
    </lineage>
</organism>
<dbReference type="EMBL" id="KN837394">
    <property type="protein sequence ID" value="KIJ25886.1"/>
    <property type="molecule type" value="Genomic_DNA"/>
</dbReference>
<feature type="domain" description="Helitron helicase-like" evidence="1">
    <location>
        <begin position="98"/>
        <end position="302"/>
    </location>
</feature>
<feature type="non-terminal residue" evidence="2">
    <location>
        <position position="302"/>
    </location>
</feature>
<dbReference type="Proteomes" id="UP000054279">
    <property type="component" value="Unassembled WGS sequence"/>
</dbReference>
<gene>
    <name evidence="2" type="ORF">M422DRAFT_192912</name>
</gene>
<proteinExistence type="predicted"/>
<sequence length="302" mass="34269">MSDPEGDRLTARTYTAAALRNIAASVAVVANDKPSSDKYPDLIIHHGEPIPEYNNPKLFPGMFPTLFPYGFGGFDDHSRPTSISFQAQANYYFDITDHHFRYHNAFMFVVFNIIQRRTSHLHTYFTVRKANFESVSKKLCGLSAELIKSVALHLEKEQPYAELSADQRDVFDLLHNVNTIAAKIPGSQASKVLLRNEIRSYTSLFGLPHIYLTMNPNPVHSPLFQVMFGDKKVDLTSRFPFLVEGAERARRLARDPVAAADFFQFSIDMFLEHLLGWNSKLRKSSEKGGLFGHIRAYYGTTE</sequence>
<dbReference type="OrthoDB" id="432234at2759"/>